<dbReference type="OrthoDB" id="9859947at2"/>
<evidence type="ECO:0000313" key="1">
    <source>
        <dbReference type="EMBL" id="TDG74644.1"/>
    </source>
</evidence>
<accession>A0A4R5NK86</accession>
<dbReference type="Proteomes" id="UP000295257">
    <property type="component" value="Unassembled WGS sequence"/>
</dbReference>
<dbReference type="EMBL" id="PUFN01000004">
    <property type="protein sequence ID" value="TDG74644.1"/>
    <property type="molecule type" value="Genomic_DNA"/>
</dbReference>
<keyword evidence="2" id="KW-1185">Reference proteome</keyword>
<dbReference type="AlphaFoldDB" id="A0A4R5NK86"/>
<sequence>MKHIKIFEARNHPMLMNEIKHWASKTDAKIISIDSDENLLNRVTARVVYEIKEPFSFWKKLRLIIHGGI</sequence>
<proteinExistence type="predicted"/>
<organism evidence="1 2">
    <name type="scientific">Companilactobacillus farciminis</name>
    <dbReference type="NCBI Taxonomy" id="1612"/>
    <lineage>
        <taxon>Bacteria</taxon>
        <taxon>Bacillati</taxon>
        <taxon>Bacillota</taxon>
        <taxon>Bacilli</taxon>
        <taxon>Lactobacillales</taxon>
        <taxon>Lactobacillaceae</taxon>
        <taxon>Companilactobacillus</taxon>
    </lineage>
</organism>
<reference evidence="1 2" key="1">
    <citation type="journal article" date="2019" name="Appl. Microbiol. Biotechnol.">
        <title>Uncovering carbohydrate metabolism through a genotype-phenotype association study of 56 lactic acid bacteria genomes.</title>
        <authorList>
            <person name="Buron-Moles G."/>
            <person name="Chailyan A."/>
            <person name="Dolejs I."/>
            <person name="Forster J."/>
            <person name="Miks M.H."/>
        </authorList>
    </citation>
    <scope>NUCLEOTIDE SEQUENCE [LARGE SCALE GENOMIC DNA]</scope>
    <source>
        <strain evidence="1 2">ATCC 29644</strain>
    </source>
</reference>
<evidence type="ECO:0000313" key="2">
    <source>
        <dbReference type="Proteomes" id="UP000295257"/>
    </source>
</evidence>
<gene>
    <name evidence="1" type="ORF">C5L30_000360</name>
</gene>
<comment type="caution">
    <text evidence="1">The sequence shown here is derived from an EMBL/GenBank/DDBJ whole genome shotgun (WGS) entry which is preliminary data.</text>
</comment>
<dbReference type="RefSeq" id="WP_010019123.1">
    <property type="nucleotide sequence ID" value="NZ_CAJJMR010000040.1"/>
</dbReference>
<name>A0A4R5NK86_9LACO</name>
<protein>
    <submittedName>
        <fullName evidence="1">Uncharacterized protein</fullName>
    </submittedName>
</protein>